<dbReference type="Pfam" id="PF06537">
    <property type="entry name" value="DHOR"/>
    <property type="match status" value="1"/>
</dbReference>
<dbReference type="EMBL" id="DMVW01000171">
    <property type="protein sequence ID" value="HAR53678.1"/>
    <property type="molecule type" value="Genomic_DNA"/>
</dbReference>
<feature type="compositionally biased region" description="Polar residues" evidence="1">
    <location>
        <begin position="11"/>
        <end position="23"/>
    </location>
</feature>
<dbReference type="InterPro" id="IPR010538">
    <property type="entry name" value="DHOR"/>
</dbReference>
<proteinExistence type="predicted"/>
<organism evidence="2 3">
    <name type="scientific">Roseovarius nubinhibens</name>
    <dbReference type="NCBI Taxonomy" id="314263"/>
    <lineage>
        <taxon>Bacteria</taxon>
        <taxon>Pseudomonadati</taxon>
        <taxon>Pseudomonadota</taxon>
        <taxon>Alphaproteobacteria</taxon>
        <taxon>Rhodobacterales</taxon>
        <taxon>Roseobacteraceae</taxon>
        <taxon>Roseovarius</taxon>
    </lineage>
</organism>
<protein>
    <submittedName>
        <fullName evidence="2">Thiol oxidoreductase</fullName>
    </submittedName>
</protein>
<reference evidence="2 3" key="1">
    <citation type="journal article" date="2018" name="Nat. Biotechnol.">
        <title>A standardized bacterial taxonomy based on genome phylogeny substantially revises the tree of life.</title>
        <authorList>
            <person name="Parks D.H."/>
            <person name="Chuvochina M."/>
            <person name="Waite D.W."/>
            <person name="Rinke C."/>
            <person name="Skarshewski A."/>
            <person name="Chaumeil P.A."/>
            <person name="Hugenholtz P."/>
        </authorList>
    </citation>
    <scope>NUCLEOTIDE SEQUENCE [LARGE SCALE GENOMIC DNA]</scope>
    <source>
        <strain evidence="2">UBA9169</strain>
    </source>
</reference>
<evidence type="ECO:0000313" key="2">
    <source>
        <dbReference type="EMBL" id="HAR53678.1"/>
    </source>
</evidence>
<dbReference type="AlphaFoldDB" id="A0A348WGL6"/>
<accession>A0A348WGL6</accession>
<gene>
    <name evidence="2" type="ORF">DCS45_17645</name>
</gene>
<sequence>FEELSGGAATVRNTGDANAFSQPSKTVDFEGELTFKLGNGLFRKLWVSSPSSTLASDGLGPLFNARSCQRCHLKDGRGHPPE</sequence>
<comment type="caution">
    <text evidence="2">The sequence shown here is derived from an EMBL/GenBank/DDBJ whole genome shotgun (WGS) entry which is preliminary data.</text>
</comment>
<feature type="region of interest" description="Disordered" evidence="1">
    <location>
        <begin position="1"/>
        <end position="23"/>
    </location>
</feature>
<dbReference type="Proteomes" id="UP000264719">
    <property type="component" value="Unassembled WGS sequence"/>
</dbReference>
<evidence type="ECO:0000313" key="3">
    <source>
        <dbReference type="Proteomes" id="UP000264719"/>
    </source>
</evidence>
<feature type="non-terminal residue" evidence="2">
    <location>
        <position position="82"/>
    </location>
</feature>
<name>A0A348WGL6_9RHOB</name>
<feature type="non-terminal residue" evidence="2">
    <location>
        <position position="1"/>
    </location>
</feature>
<evidence type="ECO:0000256" key="1">
    <source>
        <dbReference type="SAM" id="MobiDB-lite"/>
    </source>
</evidence>